<evidence type="ECO:0000256" key="1">
    <source>
        <dbReference type="PROSITE-ProRule" id="PRU10141"/>
    </source>
</evidence>
<dbReference type="PROSITE" id="PS00107">
    <property type="entry name" value="PROTEIN_KINASE_ATP"/>
    <property type="match status" value="1"/>
</dbReference>
<dbReference type="PROSITE" id="PS50011">
    <property type="entry name" value="PROTEIN_KINASE_DOM"/>
    <property type="match status" value="1"/>
</dbReference>
<gene>
    <name evidence="3" type="ORF">RND71_005877</name>
</gene>
<dbReference type="InterPro" id="IPR052751">
    <property type="entry name" value="Plant_MAPKKK"/>
</dbReference>
<dbReference type="Proteomes" id="UP001291623">
    <property type="component" value="Unassembled WGS sequence"/>
</dbReference>
<dbReference type="SMART" id="SM00220">
    <property type="entry name" value="S_TKc"/>
    <property type="match status" value="1"/>
</dbReference>
<dbReference type="InterPro" id="IPR017441">
    <property type="entry name" value="Protein_kinase_ATP_BS"/>
</dbReference>
<sequence>MASELLWKRGRVLGRGGFGVVSLASTSNAQLDGVTLPSLIAVKSCMHTASQSWHHPLQLTARVCIRRKPCRSSTELQFRGTERYRVPESVLNSEYGPQVDIWAVGYTVYKLLIGTPLWESDSGSEEDAEDNVLYQIGFEEPKFQNPKLSNEAQDFLKSRHCKDKEEAKWLHVCSTQTERKLTIQETAAAEESIQARPQVRDSIETLMQCAY</sequence>
<evidence type="ECO:0000313" key="3">
    <source>
        <dbReference type="EMBL" id="KAK4375200.1"/>
    </source>
</evidence>
<dbReference type="GO" id="GO:0004672">
    <property type="term" value="F:protein kinase activity"/>
    <property type="evidence" value="ECO:0007669"/>
    <property type="project" value="InterPro"/>
</dbReference>
<dbReference type="EMBL" id="JAVYJV010000003">
    <property type="protein sequence ID" value="KAK4375200.1"/>
    <property type="molecule type" value="Genomic_DNA"/>
</dbReference>
<accession>A0AAE1SSW8</accession>
<evidence type="ECO:0000313" key="4">
    <source>
        <dbReference type="Proteomes" id="UP001291623"/>
    </source>
</evidence>
<feature type="domain" description="Protein kinase" evidence="2">
    <location>
        <begin position="1"/>
        <end position="211"/>
    </location>
</feature>
<dbReference type="AlphaFoldDB" id="A0AAE1SSW8"/>
<keyword evidence="1" id="KW-0067">ATP-binding</keyword>
<protein>
    <recommendedName>
        <fullName evidence="2">Protein kinase domain-containing protein</fullName>
    </recommendedName>
</protein>
<comment type="caution">
    <text evidence="3">The sequence shown here is derived from an EMBL/GenBank/DDBJ whole genome shotgun (WGS) entry which is preliminary data.</text>
</comment>
<evidence type="ECO:0000259" key="2">
    <source>
        <dbReference type="PROSITE" id="PS50011"/>
    </source>
</evidence>
<proteinExistence type="predicted"/>
<dbReference type="InterPro" id="IPR011009">
    <property type="entry name" value="Kinase-like_dom_sf"/>
</dbReference>
<dbReference type="GO" id="GO:0005524">
    <property type="term" value="F:ATP binding"/>
    <property type="evidence" value="ECO:0007669"/>
    <property type="project" value="UniProtKB-UniRule"/>
</dbReference>
<reference evidence="3" key="1">
    <citation type="submission" date="2023-12" db="EMBL/GenBank/DDBJ databases">
        <title>Genome assembly of Anisodus tanguticus.</title>
        <authorList>
            <person name="Wang Y.-J."/>
        </authorList>
    </citation>
    <scope>NUCLEOTIDE SEQUENCE</scope>
    <source>
        <strain evidence="3">KB-2021</strain>
        <tissue evidence="3">Leaf</tissue>
    </source>
</reference>
<name>A0AAE1SSW8_9SOLA</name>
<dbReference type="SUPFAM" id="SSF56112">
    <property type="entry name" value="Protein kinase-like (PK-like)"/>
    <property type="match status" value="1"/>
</dbReference>
<dbReference type="Gene3D" id="1.10.510.10">
    <property type="entry name" value="Transferase(Phosphotransferase) domain 1"/>
    <property type="match status" value="1"/>
</dbReference>
<dbReference type="InterPro" id="IPR000719">
    <property type="entry name" value="Prot_kinase_dom"/>
</dbReference>
<feature type="binding site" evidence="1">
    <location>
        <position position="43"/>
    </location>
    <ligand>
        <name>ATP</name>
        <dbReference type="ChEBI" id="CHEBI:30616"/>
    </ligand>
</feature>
<dbReference type="Pfam" id="PF00069">
    <property type="entry name" value="Pkinase"/>
    <property type="match status" value="1"/>
</dbReference>
<dbReference type="PANTHER" id="PTHR48011">
    <property type="entry name" value="CCR4-NOT TRANSCRIPTIONAL COMPLEX SUBUNIT CAF120-RELATED"/>
    <property type="match status" value="1"/>
</dbReference>
<keyword evidence="4" id="KW-1185">Reference proteome</keyword>
<dbReference type="GO" id="GO:0007165">
    <property type="term" value="P:signal transduction"/>
    <property type="evidence" value="ECO:0007669"/>
    <property type="project" value="TreeGrafter"/>
</dbReference>
<dbReference type="PANTHER" id="PTHR48011:SF64">
    <property type="entry name" value="MITOGEN-ACTIVATED PROTEIN KINASE KINASE KINASE 3-LIKE"/>
    <property type="match status" value="1"/>
</dbReference>
<keyword evidence="1" id="KW-0547">Nucleotide-binding</keyword>
<organism evidence="3 4">
    <name type="scientific">Anisodus tanguticus</name>
    <dbReference type="NCBI Taxonomy" id="243964"/>
    <lineage>
        <taxon>Eukaryota</taxon>
        <taxon>Viridiplantae</taxon>
        <taxon>Streptophyta</taxon>
        <taxon>Embryophyta</taxon>
        <taxon>Tracheophyta</taxon>
        <taxon>Spermatophyta</taxon>
        <taxon>Magnoliopsida</taxon>
        <taxon>eudicotyledons</taxon>
        <taxon>Gunneridae</taxon>
        <taxon>Pentapetalae</taxon>
        <taxon>asterids</taxon>
        <taxon>lamiids</taxon>
        <taxon>Solanales</taxon>
        <taxon>Solanaceae</taxon>
        <taxon>Solanoideae</taxon>
        <taxon>Hyoscyameae</taxon>
        <taxon>Anisodus</taxon>
    </lineage>
</organism>